<dbReference type="PANTHER" id="PTHR33307:SF6">
    <property type="entry name" value="ALPHA-RHAMNOSIDASE (EUROFUNG)-RELATED"/>
    <property type="match status" value="1"/>
</dbReference>
<dbReference type="InterPro" id="IPR013737">
    <property type="entry name" value="Bac_rhamnosid_N"/>
</dbReference>
<dbReference type="Pfam" id="PF05592">
    <property type="entry name" value="Bac_rhamnosid"/>
    <property type="match status" value="1"/>
</dbReference>
<evidence type="ECO:0000259" key="6">
    <source>
        <dbReference type="Pfam" id="PF13088"/>
    </source>
</evidence>
<gene>
    <name evidence="9" type="ORF">GO493_26560</name>
</gene>
<reference evidence="9 10" key="1">
    <citation type="submission" date="2019-12" db="EMBL/GenBank/DDBJ databases">
        <title>Chitinophaga sp. strain ysch24 (GDMCC 1.1355), whole genome shotgun sequence.</title>
        <authorList>
            <person name="Zhang X."/>
        </authorList>
    </citation>
    <scope>NUCLEOTIDE SEQUENCE [LARGE SCALE GENOMIC DNA]</scope>
    <source>
        <strain evidence="10">ysch24</strain>
    </source>
</reference>
<dbReference type="Proteomes" id="UP000461730">
    <property type="component" value="Unassembled WGS sequence"/>
</dbReference>
<dbReference type="Gene3D" id="2.120.10.10">
    <property type="match status" value="1"/>
</dbReference>
<dbReference type="InterPro" id="IPR035398">
    <property type="entry name" value="Bac_rhamnosid_C"/>
</dbReference>
<dbReference type="Pfam" id="PF08531">
    <property type="entry name" value="Bac_rhamnosid_N"/>
    <property type="match status" value="1"/>
</dbReference>
<dbReference type="InterPro" id="IPR012341">
    <property type="entry name" value="6hp_glycosidase-like_sf"/>
</dbReference>
<dbReference type="EMBL" id="WRXN01000016">
    <property type="protein sequence ID" value="MVT11853.1"/>
    <property type="molecule type" value="Genomic_DNA"/>
</dbReference>
<dbReference type="Gene3D" id="2.60.40.10">
    <property type="entry name" value="Immunoglobulins"/>
    <property type="match status" value="1"/>
</dbReference>
<dbReference type="Pfam" id="PF17390">
    <property type="entry name" value="Bac_rhamnosid_C"/>
    <property type="match status" value="1"/>
</dbReference>
<dbReference type="InterPro" id="IPR008979">
    <property type="entry name" value="Galactose-bd-like_sf"/>
</dbReference>
<feature type="domain" description="Alpha-L-rhamnosidase concanavalin-like" evidence="4">
    <location>
        <begin position="326"/>
        <end position="425"/>
    </location>
</feature>
<dbReference type="InterPro" id="IPR008928">
    <property type="entry name" value="6-hairpin_glycosidase_sf"/>
</dbReference>
<dbReference type="Pfam" id="PF17389">
    <property type="entry name" value="Bac_rhamnosid6H"/>
    <property type="match status" value="1"/>
</dbReference>
<accession>A0A7K1UBY2</accession>
<dbReference type="Pfam" id="PF13088">
    <property type="entry name" value="BNR_2"/>
    <property type="match status" value="1"/>
</dbReference>
<dbReference type="Gene3D" id="2.60.420.10">
    <property type="entry name" value="Maltose phosphorylase, domain 3"/>
    <property type="match status" value="1"/>
</dbReference>
<protein>
    <recommendedName>
        <fullName evidence="2">alpha-L-rhamnosidase</fullName>
        <ecNumber evidence="2">3.2.1.40</ecNumber>
    </recommendedName>
</protein>
<sequence length="1223" mass="137002">MLTNPQGIDVVTPRLSWEITGDVRNVAQQSYQVLVASSIQKLAADQGDIWNSGKVASSNSVHVTYAGKALGSGQQYYWKVKVWTTQGESKWSAPAQWSMGLLKPANWQAKWIGTDTSFTWDDAANKFSRLSARYYRKAFQVRKKIRRATAYVSGPGLYELYVNGQRIGRQVLAQSPTDYRRTVRYNTFDVTAALQQGENVVAAVTGNGYYFTMRQAYKPHKIRTFGYPRLLLQLDVELEDGSRVTIPSDSTWKLTADGPIRSNNIYDGEEYDASKEMPGWNKPGYNDKHWSYASLVPVPGGQLKAQMNELIRIVDSIRPVSVKRGNADTFLVDMGQNMAGWLQLKMKAPEQGSRVSVRFAETLQAGGQQLFTDNLRDAKATDLYLAKGGGNEIWSPSFVYHGFRYAAIAGYPGNPTEDDILGQVVSDDLPLSGSFETSDPTINSIYKNAWWGIRSNYKGLPVDCPQRNERMPWLGDRTTGAYGESFLFDNAKLYAKWLDDIEDAQTAEGAIPDVVPAYWNYASDNMTWPGAYLTIAGMLYHQFGDVQPVIRHYASMKRWIDYMGRKYLVDNIMTRDKYGDWCVPPESKQLIHTKDSTRKTDGTLLATAYYYHLLNMMKRFAVISGNVRDTAAFASRAEAVKDAFNRKFFHPETAGYSNNTVTANLLPLYFGMVPADKKQRVFDSMTACIMNKYGGHISTGVVGTQWLMRGLSRNGKPDLAYLIAADRDYPGWGYMVENGATTIWELWNGNTANPEMNSQNHVMLLGDLLIWCYEDLAGIRSSDEHPGFEELDMNPVLPSGLDHVNASFRSIRGLIRSSWRKTTDRFYWQISIPANTTAIVHIPAVAPAQVTESGKPVNKDITFLRMESGRAVYRIGSGNYTFESVLQRPWKKGIVTDEFIFDKAPFPESHAATIAGTPQGLVAAWFGGTKERNPDVGIWVSRRVNNQWTAPIEVANGIVNDTVRYACWNPVLYQAPGGDLLLFYKVGPKVAGWKGWLKTSKDGGITWSAAQALPDGFLGPVKNKPVLLDNGELLCPSSTEGGRWKAHFEYSTDSGKTWKMRGPINDTFFNVIQPSILKYGNKRLQILCRSKEGNIIQSWSDDNGRTWSSLSATALPNNNSGTDAVTLADGRQLLVYNHVKTPKGKSKGARTPLNVAISEDGINWMAALILEDSPVSQYSYPSVIQSADGYVHIVYTWRRQRIKYVKIDPRLLELKPIKNEQWP</sequence>
<dbReference type="Pfam" id="PF25788">
    <property type="entry name" value="Ig_Rha78A_N"/>
    <property type="match status" value="1"/>
</dbReference>
<comment type="catalytic activity">
    <reaction evidence="1">
        <text>Hydrolysis of terminal non-reducing alpha-L-rhamnose residues in alpha-L-rhamnosides.</text>
        <dbReference type="EC" id="3.2.1.40"/>
    </reaction>
</comment>
<dbReference type="Gene3D" id="1.50.10.10">
    <property type="match status" value="1"/>
</dbReference>
<dbReference type="InterPro" id="IPR013783">
    <property type="entry name" value="Ig-like_fold"/>
</dbReference>
<evidence type="ECO:0000259" key="8">
    <source>
        <dbReference type="Pfam" id="PF17390"/>
    </source>
</evidence>
<dbReference type="SUPFAM" id="SSF48208">
    <property type="entry name" value="Six-hairpin glycosidases"/>
    <property type="match status" value="1"/>
</dbReference>
<evidence type="ECO:0000313" key="10">
    <source>
        <dbReference type="Proteomes" id="UP000461730"/>
    </source>
</evidence>
<dbReference type="Gene3D" id="2.60.120.260">
    <property type="entry name" value="Galactose-binding domain-like"/>
    <property type="match status" value="2"/>
</dbReference>
<dbReference type="InterPro" id="IPR036278">
    <property type="entry name" value="Sialidase_sf"/>
</dbReference>
<feature type="domain" description="Alpha-L-rhamnosidase six-hairpin glycosidase" evidence="7">
    <location>
        <begin position="433"/>
        <end position="775"/>
    </location>
</feature>
<dbReference type="InterPro" id="IPR008902">
    <property type="entry name" value="Rhamnosid_concanavalin"/>
</dbReference>
<proteinExistence type="predicted"/>
<evidence type="ECO:0000313" key="9">
    <source>
        <dbReference type="EMBL" id="MVT11853.1"/>
    </source>
</evidence>
<dbReference type="SUPFAM" id="SSF49785">
    <property type="entry name" value="Galactose-binding domain-like"/>
    <property type="match status" value="1"/>
</dbReference>
<dbReference type="InterPro" id="IPR016007">
    <property type="entry name" value="Alpha_rhamnosid"/>
</dbReference>
<name>A0A7K1UBY2_9BACT</name>
<dbReference type="InterPro" id="IPR035396">
    <property type="entry name" value="Bac_rhamnosid6H"/>
</dbReference>
<dbReference type="GO" id="GO:0030596">
    <property type="term" value="F:alpha-L-rhamnosidase activity"/>
    <property type="evidence" value="ECO:0007669"/>
    <property type="project" value="UniProtKB-EC"/>
</dbReference>
<dbReference type="SUPFAM" id="SSF50939">
    <property type="entry name" value="Sialidases"/>
    <property type="match status" value="1"/>
</dbReference>
<dbReference type="EC" id="3.2.1.40" evidence="2"/>
<feature type="domain" description="Alpha-L-rhamnosidase C-terminal" evidence="8">
    <location>
        <begin position="778"/>
        <end position="854"/>
    </location>
</feature>
<evidence type="ECO:0000259" key="5">
    <source>
        <dbReference type="Pfam" id="PF08531"/>
    </source>
</evidence>
<evidence type="ECO:0000256" key="3">
    <source>
        <dbReference type="ARBA" id="ARBA00022801"/>
    </source>
</evidence>
<keyword evidence="3 9" id="KW-0378">Hydrolase</keyword>
<evidence type="ECO:0000256" key="2">
    <source>
        <dbReference type="ARBA" id="ARBA00012652"/>
    </source>
</evidence>
<dbReference type="CDD" id="cd15482">
    <property type="entry name" value="Sialidase_non-viral"/>
    <property type="match status" value="1"/>
</dbReference>
<evidence type="ECO:0000256" key="1">
    <source>
        <dbReference type="ARBA" id="ARBA00001445"/>
    </source>
</evidence>
<keyword evidence="10" id="KW-1185">Reference proteome</keyword>
<dbReference type="PANTHER" id="PTHR33307">
    <property type="entry name" value="ALPHA-RHAMNOSIDASE (EUROFUNG)"/>
    <property type="match status" value="1"/>
</dbReference>
<dbReference type="InterPro" id="IPR011040">
    <property type="entry name" value="Sialidase"/>
</dbReference>
<comment type="caution">
    <text evidence="9">The sequence shown here is derived from an EMBL/GenBank/DDBJ whole genome shotgun (WGS) entry which is preliminary data.</text>
</comment>
<dbReference type="AlphaFoldDB" id="A0A7K1UBY2"/>
<evidence type="ECO:0000259" key="7">
    <source>
        <dbReference type="Pfam" id="PF17389"/>
    </source>
</evidence>
<organism evidence="9 10">
    <name type="scientific">Chitinophaga tropicalis</name>
    <dbReference type="NCBI Taxonomy" id="2683588"/>
    <lineage>
        <taxon>Bacteria</taxon>
        <taxon>Pseudomonadati</taxon>
        <taxon>Bacteroidota</taxon>
        <taxon>Chitinophagia</taxon>
        <taxon>Chitinophagales</taxon>
        <taxon>Chitinophagaceae</taxon>
        <taxon>Chitinophaga</taxon>
    </lineage>
</organism>
<evidence type="ECO:0000259" key="4">
    <source>
        <dbReference type="Pfam" id="PF05592"/>
    </source>
</evidence>
<feature type="domain" description="Bacterial alpha-L-rhamnosidase N-terminal" evidence="5">
    <location>
        <begin position="143"/>
        <end position="314"/>
    </location>
</feature>
<feature type="domain" description="Sialidase" evidence="6">
    <location>
        <begin position="921"/>
        <end position="1193"/>
    </location>
</feature>
<dbReference type="GO" id="GO:0005975">
    <property type="term" value="P:carbohydrate metabolic process"/>
    <property type="evidence" value="ECO:0007669"/>
    <property type="project" value="InterPro"/>
</dbReference>